<dbReference type="AlphaFoldDB" id="T1AQV0"/>
<comment type="caution">
    <text evidence="1">The sequence shown here is derived from an EMBL/GenBank/DDBJ whole genome shotgun (WGS) entry which is preliminary data.</text>
</comment>
<dbReference type="EMBL" id="AUZY01005221">
    <property type="protein sequence ID" value="EQD59732.1"/>
    <property type="molecule type" value="Genomic_DNA"/>
</dbReference>
<reference evidence="1" key="2">
    <citation type="journal article" date="2014" name="ISME J.">
        <title>Microbial stratification in low pH oxic and suboxic macroscopic growths along an acid mine drainage.</title>
        <authorList>
            <person name="Mendez-Garcia C."/>
            <person name="Mesa V."/>
            <person name="Sprenger R.R."/>
            <person name="Richter M."/>
            <person name="Diez M.S."/>
            <person name="Solano J."/>
            <person name="Bargiela R."/>
            <person name="Golyshina O.V."/>
            <person name="Manteca A."/>
            <person name="Ramos J.L."/>
            <person name="Gallego J.R."/>
            <person name="Llorente I."/>
            <person name="Martins Dos Santos V.A."/>
            <person name="Jensen O.N."/>
            <person name="Pelaez A.I."/>
            <person name="Sanchez J."/>
            <person name="Ferrer M."/>
        </authorList>
    </citation>
    <scope>NUCLEOTIDE SEQUENCE</scope>
</reference>
<organism evidence="1">
    <name type="scientific">mine drainage metagenome</name>
    <dbReference type="NCBI Taxonomy" id="410659"/>
    <lineage>
        <taxon>unclassified sequences</taxon>
        <taxon>metagenomes</taxon>
        <taxon>ecological metagenomes</taxon>
    </lineage>
</organism>
<accession>T1AQV0</accession>
<protein>
    <submittedName>
        <fullName evidence="1">IS605 family transposase OrfB</fullName>
    </submittedName>
</protein>
<evidence type="ECO:0000313" key="1">
    <source>
        <dbReference type="EMBL" id="EQD59732.1"/>
    </source>
</evidence>
<name>T1AQV0_9ZZZZ</name>
<sequence length="126" mass="14374">MKDFKKHPEKYPGRPKMPGYKEKNGEFILIFTNQQCIIENGMLRFPKSINMEVRTRLDDVDLREVRIVPRGTGYVIEIVYEKEISDPNNGIPRRIMGIDIGVRNIVTIGGNILNRGLLSGAVCSNR</sequence>
<gene>
    <name evidence="1" type="ORF">B1B_08072</name>
</gene>
<proteinExistence type="predicted"/>
<reference evidence="1" key="1">
    <citation type="submission" date="2013-08" db="EMBL/GenBank/DDBJ databases">
        <authorList>
            <person name="Mendez C."/>
            <person name="Richter M."/>
            <person name="Ferrer M."/>
            <person name="Sanchez J."/>
        </authorList>
    </citation>
    <scope>NUCLEOTIDE SEQUENCE</scope>
</reference>